<reference evidence="3 4" key="1">
    <citation type="submission" date="2015-02" db="EMBL/GenBank/DDBJ databases">
        <authorList>
            <person name="Chooi Y.-H."/>
        </authorList>
    </citation>
    <scope>NUCLEOTIDE SEQUENCE [LARGE SCALE GENOMIC DNA]</scope>
    <source>
        <strain evidence="3">E3</strain>
    </source>
</reference>
<dbReference type="EMBL" id="CDSF01000002">
    <property type="protein sequence ID" value="CEO94908.1"/>
    <property type="molecule type" value="Genomic_DNA"/>
</dbReference>
<feature type="signal peptide" evidence="2">
    <location>
        <begin position="1"/>
        <end position="38"/>
    </location>
</feature>
<keyword evidence="4" id="KW-1185">Reference proteome</keyword>
<evidence type="ECO:0000313" key="3">
    <source>
        <dbReference type="EMBL" id="CEO94908.1"/>
    </source>
</evidence>
<keyword evidence="2" id="KW-0732">Signal</keyword>
<evidence type="ECO:0000256" key="2">
    <source>
        <dbReference type="SAM" id="SignalP"/>
    </source>
</evidence>
<feature type="chain" id="PRO_5005192643" evidence="2">
    <location>
        <begin position="39"/>
        <end position="241"/>
    </location>
</feature>
<protein>
    <submittedName>
        <fullName evidence="3">Uncharacterized protein</fullName>
    </submittedName>
</protein>
<name>A0A0G4II75_PLABS</name>
<accession>A0A0G4II75</accession>
<dbReference type="Proteomes" id="UP000039324">
    <property type="component" value="Unassembled WGS sequence"/>
</dbReference>
<feature type="region of interest" description="Disordered" evidence="1">
    <location>
        <begin position="66"/>
        <end position="88"/>
    </location>
</feature>
<evidence type="ECO:0000256" key="1">
    <source>
        <dbReference type="SAM" id="MobiDB-lite"/>
    </source>
</evidence>
<dbReference type="AlphaFoldDB" id="A0A0G4II75"/>
<proteinExistence type="predicted"/>
<organism evidence="3 4">
    <name type="scientific">Plasmodiophora brassicae</name>
    <name type="common">Clubroot disease agent</name>
    <dbReference type="NCBI Taxonomy" id="37360"/>
    <lineage>
        <taxon>Eukaryota</taxon>
        <taxon>Sar</taxon>
        <taxon>Rhizaria</taxon>
        <taxon>Endomyxa</taxon>
        <taxon>Phytomyxea</taxon>
        <taxon>Plasmodiophorida</taxon>
        <taxon>Plasmodiophoridae</taxon>
        <taxon>Plasmodiophora</taxon>
    </lineage>
</organism>
<sequence length="241" mass="27067">MSLNAKSTMRNTVTPAWFCMSDIALLACLNVPCGLTATQYPTCPDGSSPPRIGCRPLVPGWRSPRFGTSGTRTWRPPAPGTCHPLRPGSIRTRRRPYRKIIIVVQCVAYSGYRNESVMAVNRMTYSTIMVDTGRVQARIVRRIPDPYIRAGARPCCKSSCGTGMAEYGRWTEVRRPDCYQMMTQAHAGRGLRLSLWLVEYGHRGAMAKADGDDLEHSRGIRERWRCTHWCCFCAVDRGTFA</sequence>
<evidence type="ECO:0000313" key="4">
    <source>
        <dbReference type="Proteomes" id="UP000039324"/>
    </source>
</evidence>
<gene>
    <name evidence="3" type="ORF">PBRA_003721</name>
</gene>